<evidence type="ECO:0000259" key="2">
    <source>
        <dbReference type="PROSITE" id="PS50076"/>
    </source>
</evidence>
<protein>
    <submittedName>
        <fullName evidence="3">Molecular chaperone DnaJ</fullName>
    </submittedName>
</protein>
<reference evidence="4" key="1">
    <citation type="journal article" date="2020" name="Mol. Biol.">
        <title>Life and death of selfish genes: comparative genomics reveals the dynamic evolution of cytoplasmic incompatibility.</title>
        <authorList>
            <person name="Martinez J."/>
            <person name="Klasson L."/>
            <person name="Welch J."/>
            <person name="Jiggins F.M."/>
        </authorList>
    </citation>
    <scope>NUCLEOTIDE SEQUENCE [LARGE SCALE GENOMIC DNA]</scope>
</reference>
<dbReference type="Proteomes" id="UP000515744">
    <property type="component" value="Chromosome"/>
</dbReference>
<keyword evidence="1" id="KW-0812">Transmembrane</keyword>
<gene>
    <name evidence="3" type="ORF">HC358_05015</name>
</gene>
<dbReference type="PROSITE" id="PS50076">
    <property type="entry name" value="DNAJ_2"/>
    <property type="match status" value="1"/>
</dbReference>
<feature type="domain" description="J" evidence="2">
    <location>
        <begin position="17"/>
        <end position="78"/>
    </location>
</feature>
<name>A0A7G5CAY7_WOLPI</name>
<dbReference type="InterPro" id="IPR001623">
    <property type="entry name" value="DnaJ_domain"/>
</dbReference>
<accession>A0A7G5CAY7</accession>
<keyword evidence="1" id="KW-1133">Transmembrane helix</keyword>
<feature type="transmembrane region" description="Helical" evidence="1">
    <location>
        <begin position="277"/>
        <end position="297"/>
    </location>
</feature>
<evidence type="ECO:0000256" key="1">
    <source>
        <dbReference type="SAM" id="Phobius"/>
    </source>
</evidence>
<dbReference type="CDD" id="cd06257">
    <property type="entry name" value="DnaJ"/>
    <property type="match status" value="1"/>
</dbReference>
<dbReference type="InterPro" id="IPR036869">
    <property type="entry name" value="J_dom_sf"/>
</dbReference>
<dbReference type="EMBL" id="CP050531">
    <property type="protein sequence ID" value="QMV46371.1"/>
    <property type="molecule type" value="Genomic_DNA"/>
</dbReference>
<sequence length="412" mass="47380">MNQHFKLTSQEFYDNADLFKVLEIKAEQVVDKNYEELSATLKKQHKKLILVNHPDKGGDKNRFDKIYKAYQELKKYIEPLELGNPCVKVNIGAESDGRLTAREFHYRKKLFSTLGIGEEAIGKDFDKLISILKKNDRSFEEDFKYCFSRDALNNLFLDPGEFNKRLSKPSMRLFLYISPLQEKNDLIDEDKKELALRFIERKNALLFIRTLSVLPLSLLTTVTIGCYFSWWIIALNIIINNASRLLIGHYMEKYANSEISTDEFISKMSYIKLSSKLLINYPLAAFSVYLLTTNFIANRLTVGGTILGSLLLLAVLIETLAPVFSKGCEIYAEKHAKDLLEEDPRDRVQKETDLLGWYDPRKLLMPIVMPLVKKCFAEVASEFAERNFDEVNTDMSDVNTEGLSNPQAIEFA</sequence>
<dbReference type="SUPFAM" id="SSF46565">
    <property type="entry name" value="Chaperone J-domain"/>
    <property type="match status" value="1"/>
</dbReference>
<organism evidence="3 4">
    <name type="scientific">Wolbachia pipientis</name>
    <dbReference type="NCBI Taxonomy" id="955"/>
    <lineage>
        <taxon>Bacteria</taxon>
        <taxon>Pseudomonadati</taxon>
        <taxon>Pseudomonadota</taxon>
        <taxon>Alphaproteobacteria</taxon>
        <taxon>Rickettsiales</taxon>
        <taxon>Anaplasmataceae</taxon>
        <taxon>Wolbachieae</taxon>
        <taxon>Wolbachia</taxon>
    </lineage>
</organism>
<dbReference type="RefSeq" id="WP_182158746.1">
    <property type="nucleotide sequence ID" value="NZ_CP050531.1"/>
</dbReference>
<dbReference type="Gene3D" id="1.10.287.110">
    <property type="entry name" value="DnaJ domain"/>
    <property type="match status" value="1"/>
</dbReference>
<feature type="transmembrane region" description="Helical" evidence="1">
    <location>
        <begin position="303"/>
        <end position="324"/>
    </location>
</feature>
<dbReference type="AlphaFoldDB" id="A0A7G5CAY7"/>
<keyword evidence="1" id="KW-0472">Membrane</keyword>
<proteinExistence type="predicted"/>
<reference evidence="3 4" key="2">
    <citation type="journal article" date="2020" name="Mol. Biol. Evol.">
        <title>Life and death of selfish genes: comparative genomics reveals the dynamic evolution of cytoplasmic incompatibility.</title>
        <authorList>
            <person name="Martinez J."/>
            <person name="Klasson L."/>
            <person name="Welch J."/>
            <person name="Jiggins F.M."/>
        </authorList>
    </citation>
    <scope>NUCLEOTIDE SEQUENCE [LARGE SCALE GENOMIC DNA]</scope>
    <source>
        <strain evidence="3">WStv</strain>
    </source>
</reference>
<evidence type="ECO:0000313" key="3">
    <source>
        <dbReference type="EMBL" id="QMV46371.1"/>
    </source>
</evidence>
<evidence type="ECO:0000313" key="4">
    <source>
        <dbReference type="Proteomes" id="UP000515744"/>
    </source>
</evidence>